<organism evidence="1">
    <name type="scientific">marine metagenome</name>
    <dbReference type="NCBI Taxonomy" id="408172"/>
    <lineage>
        <taxon>unclassified sequences</taxon>
        <taxon>metagenomes</taxon>
        <taxon>ecological metagenomes</taxon>
    </lineage>
</organism>
<reference evidence="1" key="1">
    <citation type="submission" date="2018-05" db="EMBL/GenBank/DDBJ databases">
        <authorList>
            <person name="Lanie J.A."/>
            <person name="Ng W.-L."/>
            <person name="Kazmierczak K.M."/>
            <person name="Andrzejewski T.M."/>
            <person name="Davidsen T.M."/>
            <person name="Wayne K.J."/>
            <person name="Tettelin H."/>
            <person name="Glass J.I."/>
            <person name="Rusch D."/>
            <person name="Podicherti R."/>
            <person name="Tsui H.-C.T."/>
            <person name="Winkler M.E."/>
        </authorList>
    </citation>
    <scope>NUCLEOTIDE SEQUENCE</scope>
</reference>
<sequence length="34" mass="4197">MMTDIFIGFLYIFHIKEKNSELLNWMLHNKLKID</sequence>
<dbReference type="AlphaFoldDB" id="A0A382CMF7"/>
<name>A0A382CMF7_9ZZZZ</name>
<evidence type="ECO:0000313" key="1">
    <source>
        <dbReference type="EMBL" id="SVB27059.1"/>
    </source>
</evidence>
<proteinExistence type="predicted"/>
<accession>A0A382CMF7</accession>
<gene>
    <name evidence="1" type="ORF">METZ01_LOCUS179913</name>
</gene>
<dbReference type="EMBL" id="UINC01035135">
    <property type="protein sequence ID" value="SVB27059.1"/>
    <property type="molecule type" value="Genomic_DNA"/>
</dbReference>
<protein>
    <submittedName>
        <fullName evidence="1">Uncharacterized protein</fullName>
    </submittedName>
</protein>